<keyword evidence="3" id="KW-1185">Reference proteome</keyword>
<dbReference type="PANTHER" id="PTHR40111">
    <property type="entry name" value="CEPHALOSPORIN-C DEACETYLASE"/>
    <property type="match status" value="1"/>
</dbReference>
<dbReference type="Pfam" id="PF05448">
    <property type="entry name" value="AXE1"/>
    <property type="match status" value="1"/>
</dbReference>
<organism evidence="2 3">
    <name type="scientific">Phytohabitans kaempferiae</name>
    <dbReference type="NCBI Taxonomy" id="1620943"/>
    <lineage>
        <taxon>Bacteria</taxon>
        <taxon>Bacillati</taxon>
        <taxon>Actinomycetota</taxon>
        <taxon>Actinomycetes</taxon>
        <taxon>Micromonosporales</taxon>
        <taxon>Micromonosporaceae</taxon>
    </lineage>
</organism>
<evidence type="ECO:0000313" key="2">
    <source>
        <dbReference type="EMBL" id="MFC0529629.1"/>
    </source>
</evidence>
<evidence type="ECO:0000259" key="1">
    <source>
        <dbReference type="Pfam" id="PF05448"/>
    </source>
</evidence>
<dbReference type="SUPFAM" id="SSF53474">
    <property type="entry name" value="alpha/beta-Hydrolases"/>
    <property type="match status" value="1"/>
</dbReference>
<evidence type="ECO:0000313" key="3">
    <source>
        <dbReference type="Proteomes" id="UP001589867"/>
    </source>
</evidence>
<gene>
    <name evidence="2" type="ORF">ACFFIA_18385</name>
</gene>
<name>A0ABV6M518_9ACTN</name>
<dbReference type="InterPro" id="IPR008391">
    <property type="entry name" value="AXE1_dom"/>
</dbReference>
<protein>
    <submittedName>
        <fullName evidence="2">Acetylxylan esterase</fullName>
    </submittedName>
</protein>
<proteinExistence type="predicted"/>
<dbReference type="Gene3D" id="3.40.50.1820">
    <property type="entry name" value="alpha/beta hydrolase"/>
    <property type="match status" value="1"/>
</dbReference>
<accession>A0ABV6M518</accession>
<dbReference type="EMBL" id="JBHLUH010000037">
    <property type="protein sequence ID" value="MFC0529629.1"/>
    <property type="molecule type" value="Genomic_DNA"/>
</dbReference>
<dbReference type="InterPro" id="IPR039069">
    <property type="entry name" value="CE7"/>
</dbReference>
<feature type="domain" description="Acetyl xylan esterase" evidence="1">
    <location>
        <begin position="14"/>
        <end position="280"/>
    </location>
</feature>
<dbReference type="PANTHER" id="PTHR40111:SF1">
    <property type="entry name" value="CEPHALOSPORIN-C DEACETYLASE"/>
    <property type="match status" value="1"/>
</dbReference>
<comment type="caution">
    <text evidence="2">The sequence shown here is derived from an EMBL/GenBank/DDBJ whole genome shotgun (WGS) entry which is preliminary data.</text>
</comment>
<sequence>MSDGPLPERSAPPPEPADFDAFWRTTREELTRAPLAWRVHRRYDDPGLDRWVEELSFDSSTGERAFAWVTYQREGQPTRGMVVSHGYQGRADGPDEHVPVPYAAKIFPCAPGLPRSLSAAIPAVTAEHVLHGISSRDTYVHRFCVADIWRAASVLLERFPGIEQLDYSGGSFGGGIGALALPWDDRFRRAHLSLPSFGHHPLRLRVPCTGSGEAVRHRVAREPELRTVLGYFDAATAATRIRIPTFVSVARRDSAVPPVGQFAVYHALGGPKRLYLLSAGHTTYPGQASELAARDRELATFFA</sequence>
<dbReference type="InterPro" id="IPR029058">
    <property type="entry name" value="AB_hydrolase_fold"/>
</dbReference>
<reference evidence="2 3" key="1">
    <citation type="submission" date="2024-09" db="EMBL/GenBank/DDBJ databases">
        <authorList>
            <person name="Sun Q."/>
            <person name="Mori K."/>
        </authorList>
    </citation>
    <scope>NUCLEOTIDE SEQUENCE [LARGE SCALE GENOMIC DNA]</scope>
    <source>
        <strain evidence="2 3">TBRC 3947</strain>
    </source>
</reference>
<dbReference type="Proteomes" id="UP001589867">
    <property type="component" value="Unassembled WGS sequence"/>
</dbReference>
<dbReference type="RefSeq" id="WP_377252585.1">
    <property type="nucleotide sequence ID" value="NZ_JBHLUH010000037.1"/>
</dbReference>